<evidence type="ECO:0000313" key="1">
    <source>
        <dbReference type="EnsemblMetazoa" id="GMOY003623-PA"/>
    </source>
</evidence>
<dbReference type="InterPro" id="IPR016024">
    <property type="entry name" value="ARM-type_fold"/>
</dbReference>
<accession>A0A1B0FII8</accession>
<name>A0A1B0FII8_GLOMM</name>
<dbReference type="PhylomeDB" id="A0A1B0FII8"/>
<dbReference type="STRING" id="37546.A0A1B0FII8"/>
<dbReference type="VEuPathDB" id="VectorBase:GMOY003623"/>
<keyword evidence="2" id="KW-1185">Reference proteome</keyword>
<dbReference type="EMBL" id="CCAG010008793">
    <property type="status" value="NOT_ANNOTATED_CDS"/>
    <property type="molecule type" value="Genomic_DNA"/>
</dbReference>
<sequence length="443" mass="52417">MKIMWDQLAKYKNNYLQKELSHLSAQEINKMEENAMHQIQSERRECNRMHRKKMGLTKPSQYFEERAVLSYGFDTLPKLMEDLGSDDPVIRWRAITSLPEVIINPLHGQTAITTHEIVRRGKVEGDKEIHEQEYKPVFATDTEHRCILEHTYVVIALHMNGGKYILRCEPLINQFYDIIRKREESIPKVSDILSLITKDAEDVHYLQERYEAVTILAEIFGYDVCAPSYPANLWRHMEWIFEAFPHFAVGKGFFEILHTRIKNRSCKYHIFDMKCFGLLLRCSEGQKRFVAIDGIKEIYDILADTKHKLDTYEHVVYTLMTGLVAKETLWRCGELIDLLSIIIQFAKNRQEINTQLYCLQIFRIVSDMPWIKRYMKENYYKTLENMKCDSKSNDKLRSELIYKLDREVYHISDLRLNKRVKNTFEMDSKEENKAELGTKANFP</sequence>
<organism evidence="1 2">
    <name type="scientific">Glossina morsitans morsitans</name>
    <name type="common">Savannah tsetse fly</name>
    <dbReference type="NCBI Taxonomy" id="37546"/>
    <lineage>
        <taxon>Eukaryota</taxon>
        <taxon>Metazoa</taxon>
        <taxon>Ecdysozoa</taxon>
        <taxon>Arthropoda</taxon>
        <taxon>Hexapoda</taxon>
        <taxon>Insecta</taxon>
        <taxon>Pterygota</taxon>
        <taxon>Neoptera</taxon>
        <taxon>Endopterygota</taxon>
        <taxon>Diptera</taxon>
        <taxon>Brachycera</taxon>
        <taxon>Muscomorpha</taxon>
        <taxon>Hippoboscoidea</taxon>
        <taxon>Glossinidae</taxon>
        <taxon>Glossina</taxon>
    </lineage>
</organism>
<proteinExistence type="predicted"/>
<dbReference type="Proteomes" id="UP000092444">
    <property type="component" value="Unassembled WGS sequence"/>
</dbReference>
<reference evidence="1" key="1">
    <citation type="submission" date="2020-05" db="UniProtKB">
        <authorList>
            <consortium name="EnsemblMetazoa"/>
        </authorList>
    </citation>
    <scope>IDENTIFICATION</scope>
    <source>
        <strain evidence="1">Yale</strain>
    </source>
</reference>
<dbReference type="SUPFAM" id="SSF48371">
    <property type="entry name" value="ARM repeat"/>
    <property type="match status" value="1"/>
</dbReference>
<protein>
    <submittedName>
        <fullName evidence="1">Uncharacterized protein</fullName>
    </submittedName>
</protein>
<dbReference type="EnsemblMetazoa" id="GMOY003623-RA">
    <property type="protein sequence ID" value="GMOY003623-PA"/>
    <property type="gene ID" value="GMOY003623"/>
</dbReference>
<evidence type="ECO:0000313" key="2">
    <source>
        <dbReference type="Proteomes" id="UP000092444"/>
    </source>
</evidence>
<dbReference type="AlphaFoldDB" id="A0A1B0FII8"/>